<feature type="compositionally biased region" description="Polar residues" evidence="20">
    <location>
        <begin position="532"/>
        <end position="542"/>
    </location>
</feature>
<dbReference type="STRING" id="244447.ENSCSEP00000027327"/>
<feature type="coiled-coil region" evidence="19">
    <location>
        <begin position="119"/>
        <end position="175"/>
    </location>
</feature>
<dbReference type="GeneTree" id="ENSGT00940000153717"/>
<dbReference type="GO" id="GO:0016324">
    <property type="term" value="C:apical plasma membrane"/>
    <property type="evidence" value="ECO:0007669"/>
    <property type="project" value="UniProtKB-SubCell"/>
</dbReference>
<evidence type="ECO:0000256" key="19">
    <source>
        <dbReference type="SAM" id="Coils"/>
    </source>
</evidence>
<feature type="region of interest" description="Disordered" evidence="20">
    <location>
        <begin position="71"/>
        <end position="103"/>
    </location>
</feature>
<keyword evidence="14" id="KW-0130">Cell adhesion</keyword>
<evidence type="ECO:0000256" key="3">
    <source>
        <dbReference type="ARBA" id="ARBA00004289"/>
    </source>
</evidence>
<dbReference type="FunCoup" id="A0A3P8WLH9">
    <property type="interactions" value="452"/>
</dbReference>
<dbReference type="PANTHER" id="PTHR15829">
    <property type="entry name" value="PROTEIN KINASE PKN/PRK1, EFFECTOR"/>
    <property type="match status" value="1"/>
</dbReference>
<dbReference type="Pfam" id="PF15903">
    <property type="entry name" value="PL48"/>
    <property type="match status" value="1"/>
</dbReference>
<dbReference type="SUPFAM" id="SSF48371">
    <property type="entry name" value="ARM repeat"/>
    <property type="match status" value="1"/>
</dbReference>
<keyword evidence="23" id="KW-1185">Reference proteome</keyword>
<feature type="region of interest" description="Disordered" evidence="20">
    <location>
        <begin position="467"/>
        <end position="565"/>
    </location>
</feature>
<keyword evidence="7" id="KW-1003">Cell membrane</keyword>
<dbReference type="Proteomes" id="UP000265120">
    <property type="component" value="Chromosome 18"/>
</dbReference>
<feature type="coiled-coil region" evidence="19">
    <location>
        <begin position="206"/>
        <end position="233"/>
    </location>
</feature>
<feature type="domain" description="FAM65 N-terminal" evidence="21">
    <location>
        <begin position="48"/>
        <end position="391"/>
    </location>
</feature>
<evidence type="ECO:0000256" key="7">
    <source>
        <dbReference type="ARBA" id="ARBA00022475"/>
    </source>
</evidence>
<dbReference type="InterPro" id="IPR011989">
    <property type="entry name" value="ARM-like"/>
</dbReference>
<dbReference type="GO" id="GO:0048741">
    <property type="term" value="P:skeletal muscle fiber development"/>
    <property type="evidence" value="ECO:0007669"/>
    <property type="project" value="Ensembl"/>
</dbReference>
<evidence type="ECO:0000256" key="20">
    <source>
        <dbReference type="SAM" id="MobiDB-lite"/>
    </source>
</evidence>
<dbReference type="GO" id="GO:0005856">
    <property type="term" value="C:cytoskeleton"/>
    <property type="evidence" value="ECO:0007669"/>
    <property type="project" value="UniProtKB-SubCell"/>
</dbReference>
<reference evidence="22 23" key="1">
    <citation type="journal article" date="2014" name="Nat. Genet.">
        <title>Whole-genome sequence of a flatfish provides insights into ZW sex chromosome evolution and adaptation to a benthic lifestyle.</title>
        <authorList>
            <person name="Chen S."/>
            <person name="Zhang G."/>
            <person name="Shao C."/>
            <person name="Huang Q."/>
            <person name="Liu G."/>
            <person name="Zhang P."/>
            <person name="Song W."/>
            <person name="An N."/>
            <person name="Chalopin D."/>
            <person name="Volff J.N."/>
            <person name="Hong Y."/>
            <person name="Li Q."/>
            <person name="Sha Z."/>
            <person name="Zhou H."/>
            <person name="Xie M."/>
            <person name="Yu Q."/>
            <person name="Liu Y."/>
            <person name="Xiang H."/>
            <person name="Wang N."/>
            <person name="Wu K."/>
            <person name="Yang C."/>
            <person name="Zhou Q."/>
            <person name="Liao X."/>
            <person name="Yang L."/>
            <person name="Hu Q."/>
            <person name="Zhang J."/>
            <person name="Meng L."/>
            <person name="Jin L."/>
            <person name="Tian Y."/>
            <person name="Lian J."/>
            <person name="Yang J."/>
            <person name="Miao G."/>
            <person name="Liu S."/>
            <person name="Liang Z."/>
            <person name="Yan F."/>
            <person name="Li Y."/>
            <person name="Sun B."/>
            <person name="Zhang H."/>
            <person name="Zhang J."/>
            <person name="Zhu Y."/>
            <person name="Du M."/>
            <person name="Zhao Y."/>
            <person name="Schartl M."/>
            <person name="Tang Q."/>
            <person name="Wang J."/>
        </authorList>
    </citation>
    <scope>NUCLEOTIDE SEQUENCE</scope>
</reference>
<comment type="similarity">
    <text evidence="5">Belongs to the RIPOR family.</text>
</comment>
<keyword evidence="11" id="KW-0734">Signal transduction inhibitor</keyword>
<evidence type="ECO:0000256" key="18">
    <source>
        <dbReference type="ARBA" id="ARBA00023273"/>
    </source>
</evidence>
<dbReference type="GO" id="GO:0007605">
    <property type="term" value="P:sensory perception of sound"/>
    <property type="evidence" value="ECO:0007669"/>
    <property type="project" value="UniProtKB-KW"/>
</dbReference>
<dbReference type="AlphaFoldDB" id="A0A3P8WLH9"/>
<evidence type="ECO:0000256" key="4">
    <source>
        <dbReference type="ARBA" id="ARBA00004486"/>
    </source>
</evidence>
<feature type="coiled-coil region" evidence="19">
    <location>
        <begin position="655"/>
        <end position="685"/>
    </location>
</feature>
<feature type="compositionally biased region" description="Basic residues" evidence="20">
    <location>
        <begin position="79"/>
        <end position="90"/>
    </location>
</feature>
<evidence type="ECO:0000256" key="15">
    <source>
        <dbReference type="ARBA" id="ARBA00023054"/>
    </source>
</evidence>
<evidence type="ECO:0000256" key="13">
    <source>
        <dbReference type="ARBA" id="ARBA00022782"/>
    </source>
</evidence>
<evidence type="ECO:0000256" key="12">
    <source>
        <dbReference type="ARBA" id="ARBA00022740"/>
    </source>
</evidence>
<dbReference type="InParanoid" id="A0A3P8WLH9"/>
<protein>
    <recommendedName>
        <fullName evidence="6">Rho family-interacting cell polarization regulator 2</fullName>
    </recommendedName>
</protein>
<evidence type="ECO:0000256" key="10">
    <source>
        <dbReference type="ARBA" id="ARBA00022541"/>
    </source>
</evidence>
<dbReference type="InterPro" id="IPR026136">
    <property type="entry name" value="RIPOR3"/>
</dbReference>
<dbReference type="GO" id="GO:0007155">
    <property type="term" value="P:cell adhesion"/>
    <property type="evidence" value="ECO:0007669"/>
    <property type="project" value="UniProtKB-KW"/>
</dbReference>
<feature type="compositionally biased region" description="Low complexity" evidence="20">
    <location>
        <begin position="467"/>
        <end position="478"/>
    </location>
</feature>
<evidence type="ECO:0000256" key="11">
    <source>
        <dbReference type="ARBA" id="ARBA00022700"/>
    </source>
</evidence>
<keyword evidence="8" id="KW-0963">Cytoplasm</keyword>
<reference evidence="22" key="2">
    <citation type="submission" date="2025-08" db="UniProtKB">
        <authorList>
            <consortium name="Ensembl"/>
        </authorList>
    </citation>
    <scope>IDENTIFICATION</scope>
</reference>
<evidence type="ECO:0000256" key="1">
    <source>
        <dbReference type="ARBA" id="ARBA00004221"/>
    </source>
</evidence>
<keyword evidence="16" id="KW-0472">Membrane</keyword>
<comment type="subcellular location">
    <subcellularLocation>
        <location evidence="1">Apical cell membrane</location>
    </subcellularLocation>
    <subcellularLocation>
        <location evidence="4">Cell projection</location>
        <location evidence="4">Filopodium</location>
    </subcellularLocation>
    <subcellularLocation>
        <location evidence="3">Cell projection</location>
        <location evidence="3">Stereocilium membrane</location>
    </subcellularLocation>
    <subcellularLocation>
        <location evidence="2">Cytoplasm</location>
        <location evidence="2">Cytoskeleton</location>
    </subcellularLocation>
</comment>
<dbReference type="GO" id="GO:0009968">
    <property type="term" value="P:negative regulation of signal transduction"/>
    <property type="evidence" value="ECO:0007669"/>
    <property type="project" value="UniProtKB-KW"/>
</dbReference>
<evidence type="ECO:0000256" key="8">
    <source>
        <dbReference type="ARBA" id="ARBA00022490"/>
    </source>
</evidence>
<organism evidence="22 23">
    <name type="scientific">Cynoglossus semilaevis</name>
    <name type="common">Tongue sole</name>
    <dbReference type="NCBI Taxonomy" id="244447"/>
    <lineage>
        <taxon>Eukaryota</taxon>
        <taxon>Metazoa</taxon>
        <taxon>Chordata</taxon>
        <taxon>Craniata</taxon>
        <taxon>Vertebrata</taxon>
        <taxon>Euteleostomi</taxon>
        <taxon>Actinopterygii</taxon>
        <taxon>Neopterygii</taxon>
        <taxon>Teleostei</taxon>
        <taxon>Neoteleostei</taxon>
        <taxon>Acanthomorphata</taxon>
        <taxon>Carangaria</taxon>
        <taxon>Pleuronectiformes</taxon>
        <taxon>Pleuronectoidei</taxon>
        <taxon>Cynoglossidae</taxon>
        <taxon>Cynoglossinae</taxon>
        <taxon>Cynoglossus</taxon>
    </lineage>
</organism>
<evidence type="ECO:0000313" key="23">
    <source>
        <dbReference type="Proteomes" id="UP000265120"/>
    </source>
</evidence>
<dbReference type="GO" id="GO:0060171">
    <property type="term" value="C:stereocilium membrane"/>
    <property type="evidence" value="ECO:0007669"/>
    <property type="project" value="UniProtKB-SubCell"/>
</dbReference>
<evidence type="ECO:0000256" key="6">
    <source>
        <dbReference type="ARBA" id="ARBA00013627"/>
    </source>
</evidence>
<keyword evidence="12" id="KW-1009">Hearing</keyword>
<dbReference type="InterPro" id="IPR031780">
    <property type="entry name" value="FAM65_N"/>
</dbReference>
<proteinExistence type="inferred from homology"/>
<keyword evidence="9" id="KW-0145">Chemotaxis</keyword>
<evidence type="ECO:0000256" key="17">
    <source>
        <dbReference type="ARBA" id="ARBA00023212"/>
    </source>
</evidence>
<feature type="compositionally biased region" description="Acidic residues" evidence="20">
    <location>
        <begin position="513"/>
        <end position="529"/>
    </location>
</feature>
<keyword evidence="15 19" id="KW-0175">Coiled coil</keyword>
<evidence type="ECO:0000256" key="16">
    <source>
        <dbReference type="ARBA" id="ARBA00023136"/>
    </source>
</evidence>
<dbReference type="PANTHER" id="PTHR15829:SF2">
    <property type="entry name" value="RHO FAMILY-INTERACTING CELL POLARIZATION REGULATOR 2"/>
    <property type="match status" value="1"/>
</dbReference>
<dbReference type="GO" id="GO:0006935">
    <property type="term" value="P:chemotaxis"/>
    <property type="evidence" value="ECO:0007669"/>
    <property type="project" value="UniProtKB-KW"/>
</dbReference>
<keyword evidence="17" id="KW-0206">Cytoskeleton</keyword>
<evidence type="ECO:0000259" key="21">
    <source>
        <dbReference type="Pfam" id="PF15903"/>
    </source>
</evidence>
<feature type="compositionally biased region" description="Polar residues" evidence="20">
    <location>
        <begin position="485"/>
        <end position="503"/>
    </location>
</feature>
<dbReference type="Ensembl" id="ENSCSET00000027694.1">
    <property type="protein sequence ID" value="ENSCSEP00000027327.1"/>
    <property type="gene ID" value="ENSCSEG00000017431.1"/>
</dbReference>
<accession>A0A3P8WLH9</accession>
<dbReference type="InterPro" id="IPR016024">
    <property type="entry name" value="ARM-type_fold"/>
</dbReference>
<dbReference type="Gene3D" id="1.25.10.10">
    <property type="entry name" value="Leucine-rich Repeat Variant"/>
    <property type="match status" value="1"/>
</dbReference>
<evidence type="ECO:0000256" key="9">
    <source>
        <dbReference type="ARBA" id="ARBA00022500"/>
    </source>
</evidence>
<reference evidence="22" key="3">
    <citation type="submission" date="2025-09" db="UniProtKB">
        <authorList>
            <consortium name="Ensembl"/>
        </authorList>
    </citation>
    <scope>IDENTIFICATION</scope>
</reference>
<evidence type="ECO:0000256" key="14">
    <source>
        <dbReference type="ARBA" id="ARBA00022889"/>
    </source>
</evidence>
<keyword evidence="10" id="KW-0517">Myogenesis</keyword>
<name>A0A3P8WLH9_CYNSE</name>
<evidence type="ECO:0000256" key="5">
    <source>
        <dbReference type="ARBA" id="ARBA00005744"/>
    </source>
</evidence>
<dbReference type="GO" id="GO:0030175">
    <property type="term" value="C:filopodium"/>
    <property type="evidence" value="ECO:0007669"/>
    <property type="project" value="UniProtKB-SubCell"/>
</dbReference>
<evidence type="ECO:0000256" key="2">
    <source>
        <dbReference type="ARBA" id="ARBA00004245"/>
    </source>
</evidence>
<keyword evidence="18" id="KW-0966">Cell projection</keyword>
<keyword evidence="13" id="KW-0221">Differentiation</keyword>
<sequence length="1116" mass="124057">MAVTDVAEDDLDQRLREEAEDVFFGDVSPHIPEIMAAGTHSPGGPNGIIRSQSFAGFSTLQERRSCNSFIGNGVVQKKPQSKSKKSHLSGHKGGSSSREPQPKRLEEVYTALKQGLEYLDAHQTELDKLMVLMKDMKRNSRLGVLYDLDKQIKTIERYMRRLEFHMSKVDELYEAFCIQSRLRDGASRMKQAFSSSPSTKGTKESIAEVNRRYKEYTENMSTFESELENLLGEFHIKMKLAGFARLCPGDQYEIFMRYGRQRWKLKGRIEVNSRQSWDGDEMVFMPLITDLINIKQVTELKGLATHMLVGSVICETKELFTAMPQVVAVDVNDLGTIKLNLEVTWSPFDVEDLTLSSGNVSKATVLQRRVSIYSQGTPETPTFQDTSFFKWRPYPVERQRLSFLHMLRDTLLEKLRRSRSFGDLASLRPRPKSSLEVYSTLPDDVFENGGCGVAECKRLSFTFSDTSCSTASPAPSSHSRGHSNPEITVTPPETEQSSAQSLPTREDSIAEEHLEEEEEEEEEYQEDGDTCSRGSRITSGSLASDEVEATDSEWERTESQRNSGSICGSAAPSLCSDSHLSTVAPEDVFLDHADDLKPVELDTDEAGSLTRQLVRRLTSSEIVPPSASSTESGGSLSWAGEGSRAFLESSLEEAIHSLLMRLESLTHRCRELQDLEQEVMRLEDLLKCRLPGHRSRSSSLSLTVESALESFDFLNTSDFDDEDTGDDNGVLSLPPQRSPIFDADGERIRVQHPEARGHLSEALTEDTGVGNSVAGSPLPLTTGNENLDVAIVIHLQYCNHLIQLLTSGPSVWQRSSLLLKLTRQTQLLEDLAEISVDRLGAITSAADVLPGLAERPELMTLWSECNGSAGLFHTTLDRVIKHMKQCYTGVLQERHPHSTDSISIVVGEMVDRSDLVTSHTPPAYTQDVLTVFQFHSYILQHAVQNMGSHLLDLAREEVFTETLIIGDYSQCLVEMEAVPVSSLWPKNSTLRALASLLTADHPQVNKAAAEYLCSGASHSHFRTRAVEFYTQALSEAGGQSQRAACSALSCLQLQAVESIKAVVALCDSADEELRHVAIETLLTFDEGRLAYEQLHTVSREMMRLGTRRGNAVTTAF</sequence>
<evidence type="ECO:0000313" key="22">
    <source>
        <dbReference type="Ensembl" id="ENSCSEP00000027327.1"/>
    </source>
</evidence>